<feature type="chain" id="PRO_5029015461" description="Outer membrane protein beta-barrel domain-containing protein" evidence="1">
    <location>
        <begin position="20"/>
        <end position="220"/>
    </location>
</feature>
<accession>A0A7H0VGZ9</accession>
<gene>
    <name evidence="2" type="ORF">H4K34_03900</name>
</gene>
<evidence type="ECO:0000313" key="2">
    <source>
        <dbReference type="EMBL" id="QNR24997.1"/>
    </source>
</evidence>
<evidence type="ECO:0000313" key="3">
    <source>
        <dbReference type="Proteomes" id="UP000516305"/>
    </source>
</evidence>
<dbReference type="KEGG" id="chyd:H4K34_03900"/>
<proteinExistence type="predicted"/>
<dbReference type="AlphaFoldDB" id="A0A7H0VGZ9"/>
<keyword evidence="3" id="KW-1185">Reference proteome</keyword>
<organism evidence="2 3">
    <name type="scientific">Croceimicrobium hydrocarbonivorans</name>
    <dbReference type="NCBI Taxonomy" id="2761580"/>
    <lineage>
        <taxon>Bacteria</taxon>
        <taxon>Pseudomonadati</taxon>
        <taxon>Bacteroidota</taxon>
        <taxon>Flavobacteriia</taxon>
        <taxon>Flavobacteriales</taxon>
        <taxon>Owenweeksiaceae</taxon>
        <taxon>Croceimicrobium</taxon>
    </lineage>
</organism>
<protein>
    <recommendedName>
        <fullName evidence="4">Outer membrane protein beta-barrel domain-containing protein</fullName>
    </recommendedName>
</protein>
<evidence type="ECO:0000256" key="1">
    <source>
        <dbReference type="SAM" id="SignalP"/>
    </source>
</evidence>
<reference evidence="2 3" key="1">
    <citation type="submission" date="2020-08" db="EMBL/GenBank/DDBJ databases">
        <title>Croceimicrobium hydrocarbonivorans gen. nov., sp. nov., a novel marine bacterium isolated from a bacterial consortium that degrades polyethylene terephthalate.</title>
        <authorList>
            <person name="Liu R."/>
        </authorList>
    </citation>
    <scope>NUCLEOTIDE SEQUENCE [LARGE SCALE GENOMIC DNA]</scope>
    <source>
        <strain evidence="2 3">A20-9</strain>
    </source>
</reference>
<evidence type="ECO:0008006" key="4">
    <source>
        <dbReference type="Google" id="ProtNLM"/>
    </source>
</evidence>
<name>A0A7H0VGZ9_9FLAO</name>
<keyword evidence="1" id="KW-0732">Signal</keyword>
<dbReference type="Proteomes" id="UP000516305">
    <property type="component" value="Chromosome"/>
</dbReference>
<feature type="signal peptide" evidence="1">
    <location>
        <begin position="1"/>
        <end position="19"/>
    </location>
</feature>
<sequence length="220" mass="24567">MKMKLSLLLLSLISLNSWAQNKDGFSLEMFGGSFSVQNAFGSKYDYQGIKAWTGIAFEAGAGAAFRQNAGRNQQWGLKLGISRMAFSYTGSDYVDGNGDTQIYRPQSTRRIYFNFTPIYAFRLAESSGFDFDLESSLSIKLPINAYSLSLDAAQNNTDINDFDRYSLGELSIFQAQIAPTFVWETTRLGVYFAYNLNSGTNWESISGWGAGLQISYFIED</sequence>
<dbReference type="EMBL" id="CP060139">
    <property type="protein sequence ID" value="QNR24997.1"/>
    <property type="molecule type" value="Genomic_DNA"/>
</dbReference>
<dbReference type="RefSeq" id="WP_210759523.1">
    <property type="nucleotide sequence ID" value="NZ_CP060139.1"/>
</dbReference>